<keyword evidence="4" id="KW-0813">Transport</keyword>
<dbReference type="PANTHER" id="PTHR39476">
    <property type="entry name" value="NADH:UBIQUINONE OXIDOREDUCTASE 6.6KD SUBUNIT"/>
    <property type="match status" value="1"/>
</dbReference>
<dbReference type="InParanoid" id="A0A4Q1BM01"/>
<evidence type="ECO:0000256" key="4">
    <source>
        <dbReference type="ARBA" id="ARBA00022448"/>
    </source>
</evidence>
<keyword evidence="9 14" id="KW-1133">Transmembrane helix</keyword>
<evidence type="ECO:0000313" key="16">
    <source>
        <dbReference type="Proteomes" id="UP000289152"/>
    </source>
</evidence>
<dbReference type="Pfam" id="PF07225">
    <property type="entry name" value="NDUF_B4"/>
    <property type="match status" value="1"/>
</dbReference>
<dbReference type="OrthoDB" id="15108at2759"/>
<evidence type="ECO:0000256" key="2">
    <source>
        <dbReference type="ARBA" id="ARBA00007260"/>
    </source>
</evidence>
<evidence type="ECO:0000256" key="3">
    <source>
        <dbReference type="ARBA" id="ARBA00018681"/>
    </source>
</evidence>
<evidence type="ECO:0000256" key="11">
    <source>
        <dbReference type="ARBA" id="ARBA00023136"/>
    </source>
</evidence>
<evidence type="ECO:0000256" key="10">
    <source>
        <dbReference type="ARBA" id="ARBA00023128"/>
    </source>
</evidence>
<organism evidence="15 16">
    <name type="scientific">Tremella mesenterica</name>
    <name type="common">Jelly fungus</name>
    <dbReference type="NCBI Taxonomy" id="5217"/>
    <lineage>
        <taxon>Eukaryota</taxon>
        <taxon>Fungi</taxon>
        <taxon>Dikarya</taxon>
        <taxon>Basidiomycota</taxon>
        <taxon>Agaricomycotina</taxon>
        <taxon>Tremellomycetes</taxon>
        <taxon>Tremellales</taxon>
        <taxon>Tremellaceae</taxon>
        <taxon>Tremella</taxon>
    </lineage>
</organism>
<keyword evidence="10" id="KW-0496">Mitochondrion</keyword>
<comment type="caution">
    <text evidence="15">The sequence shown here is derived from an EMBL/GenBank/DDBJ whole genome shotgun (WGS) entry which is preliminary data.</text>
</comment>
<dbReference type="PANTHER" id="PTHR39476:SF1">
    <property type="entry name" value="NADH DEHYDROGENASE [UBIQUINONE] 1 BETA SUBCOMPLEX SUBUNIT 4"/>
    <property type="match status" value="1"/>
</dbReference>
<evidence type="ECO:0000313" key="15">
    <source>
        <dbReference type="EMBL" id="RXK38838.1"/>
    </source>
</evidence>
<evidence type="ECO:0000256" key="1">
    <source>
        <dbReference type="ARBA" id="ARBA00004434"/>
    </source>
</evidence>
<proteinExistence type="inferred from homology"/>
<evidence type="ECO:0000256" key="9">
    <source>
        <dbReference type="ARBA" id="ARBA00022989"/>
    </source>
</evidence>
<accession>A0A4Q1BM01</accession>
<comment type="similarity">
    <text evidence="2">Belongs to the complex I NDUFB4 subunit family.</text>
</comment>
<dbReference type="STRING" id="5217.A0A4Q1BM01"/>
<keyword evidence="16" id="KW-1185">Reference proteome</keyword>
<keyword evidence="8" id="KW-0249">Electron transport</keyword>
<feature type="transmembrane region" description="Helical" evidence="14">
    <location>
        <begin position="40"/>
        <end position="57"/>
    </location>
</feature>
<evidence type="ECO:0000256" key="8">
    <source>
        <dbReference type="ARBA" id="ARBA00022982"/>
    </source>
</evidence>
<evidence type="ECO:0000256" key="14">
    <source>
        <dbReference type="SAM" id="Phobius"/>
    </source>
</evidence>
<keyword evidence="6 14" id="KW-0812">Transmembrane</keyword>
<keyword evidence="11 14" id="KW-0472">Membrane</keyword>
<gene>
    <name evidence="15" type="ORF">M231_03894</name>
</gene>
<dbReference type="GO" id="GO:0005743">
    <property type="term" value="C:mitochondrial inner membrane"/>
    <property type="evidence" value="ECO:0007669"/>
    <property type="project" value="UniProtKB-SubCell"/>
</dbReference>
<evidence type="ECO:0000256" key="13">
    <source>
        <dbReference type="ARBA" id="ARBA00030987"/>
    </source>
</evidence>
<reference evidence="15 16" key="1">
    <citation type="submission" date="2016-06" db="EMBL/GenBank/DDBJ databases">
        <title>Evolution of pathogenesis and genome organization in the Tremellales.</title>
        <authorList>
            <person name="Cuomo C."/>
            <person name="Litvintseva A."/>
            <person name="Heitman J."/>
            <person name="Chen Y."/>
            <person name="Sun S."/>
            <person name="Springer D."/>
            <person name="Dromer F."/>
            <person name="Young S."/>
            <person name="Zeng Q."/>
            <person name="Chapman S."/>
            <person name="Gujja S."/>
            <person name="Saif S."/>
            <person name="Birren B."/>
        </authorList>
    </citation>
    <scope>NUCLEOTIDE SEQUENCE [LARGE SCALE GENOMIC DNA]</scope>
    <source>
        <strain evidence="15 16">ATCC 28783</strain>
    </source>
</reference>
<keyword evidence="7" id="KW-0999">Mitochondrion inner membrane</keyword>
<keyword evidence="5" id="KW-0679">Respiratory chain</keyword>
<dbReference type="EMBL" id="SDIL01000041">
    <property type="protein sequence ID" value="RXK38838.1"/>
    <property type="molecule type" value="Genomic_DNA"/>
</dbReference>
<dbReference type="InterPro" id="IPR009866">
    <property type="entry name" value="NADH_UbQ_OxRdtase_NDUFB4_su"/>
</dbReference>
<protein>
    <recommendedName>
        <fullName evidence="3">NADH dehydrogenase [ubiquinone] 1 beta subcomplex subunit 4</fullName>
    </recommendedName>
    <alternativeName>
        <fullName evidence="12">Complex I-B15</fullName>
    </alternativeName>
    <alternativeName>
        <fullName evidence="13">NADH-ubiquinone oxidoreductase B15 subunit</fullName>
    </alternativeName>
</protein>
<sequence>MAGDGHHQPVRLDPAIERWNYMRENVYQTFKFTRRATRHIFILAGLVPASIALIAWSNDAKYDWAGKLRGSSLLSKPPAKE</sequence>
<comment type="subcellular location">
    <subcellularLocation>
        <location evidence="1">Mitochondrion inner membrane</location>
        <topology evidence="1">Single-pass membrane protein</topology>
    </subcellularLocation>
</comment>
<evidence type="ECO:0000256" key="12">
    <source>
        <dbReference type="ARBA" id="ARBA00030212"/>
    </source>
</evidence>
<dbReference type="AlphaFoldDB" id="A0A4Q1BM01"/>
<dbReference type="Proteomes" id="UP000289152">
    <property type="component" value="Unassembled WGS sequence"/>
</dbReference>
<evidence type="ECO:0000256" key="7">
    <source>
        <dbReference type="ARBA" id="ARBA00022792"/>
    </source>
</evidence>
<name>A0A4Q1BM01_TREME</name>
<evidence type="ECO:0000256" key="6">
    <source>
        <dbReference type="ARBA" id="ARBA00022692"/>
    </source>
</evidence>
<evidence type="ECO:0000256" key="5">
    <source>
        <dbReference type="ARBA" id="ARBA00022660"/>
    </source>
</evidence>
<dbReference type="VEuPathDB" id="FungiDB:TREMEDRAFT_31545"/>